<keyword evidence="2" id="KW-0472">Membrane</keyword>
<dbReference type="SUPFAM" id="SSF54373">
    <property type="entry name" value="FAD-linked reductases, C-terminal domain"/>
    <property type="match status" value="1"/>
</dbReference>
<protein>
    <submittedName>
        <fullName evidence="4">NAD(P)/FAD-dependent oxidoreductase</fullName>
        <ecNumber evidence="4">1.-.-.-</ecNumber>
    </submittedName>
</protein>
<keyword evidence="1 4" id="KW-0560">Oxidoreductase</keyword>
<dbReference type="PANTHER" id="PTHR13847">
    <property type="entry name" value="SARCOSINE DEHYDROGENASE-RELATED"/>
    <property type="match status" value="1"/>
</dbReference>
<dbReference type="Gene3D" id="3.30.9.10">
    <property type="entry name" value="D-Amino Acid Oxidase, subunit A, domain 2"/>
    <property type="match status" value="1"/>
</dbReference>
<comment type="caution">
    <text evidence="4">The sequence shown here is derived from an EMBL/GenBank/DDBJ whole genome shotgun (WGS) entry which is preliminary data.</text>
</comment>
<dbReference type="GO" id="GO:0016491">
    <property type="term" value="F:oxidoreductase activity"/>
    <property type="evidence" value="ECO:0007669"/>
    <property type="project" value="UniProtKB-KW"/>
</dbReference>
<proteinExistence type="predicted"/>
<keyword evidence="5" id="KW-1185">Reference proteome</keyword>
<reference evidence="5" key="1">
    <citation type="journal article" date="2019" name="Int. J. Syst. Evol. Microbiol.">
        <title>The Global Catalogue of Microorganisms (GCM) 10K type strain sequencing project: providing services to taxonomists for standard genome sequencing and annotation.</title>
        <authorList>
            <consortium name="The Broad Institute Genomics Platform"/>
            <consortium name="The Broad Institute Genome Sequencing Center for Infectious Disease"/>
            <person name="Wu L."/>
            <person name="Ma J."/>
        </authorList>
    </citation>
    <scope>NUCLEOTIDE SEQUENCE [LARGE SCALE GENOMIC DNA]</scope>
    <source>
        <strain evidence="5">CCUG 55328</strain>
    </source>
</reference>
<evidence type="ECO:0000313" key="5">
    <source>
        <dbReference type="Proteomes" id="UP001597151"/>
    </source>
</evidence>
<dbReference type="PANTHER" id="PTHR13847:SF287">
    <property type="entry name" value="FAD-DEPENDENT OXIDOREDUCTASE DOMAIN-CONTAINING PROTEIN 1"/>
    <property type="match status" value="1"/>
</dbReference>
<evidence type="ECO:0000259" key="3">
    <source>
        <dbReference type="Pfam" id="PF01266"/>
    </source>
</evidence>
<dbReference type="InterPro" id="IPR036188">
    <property type="entry name" value="FAD/NAD-bd_sf"/>
</dbReference>
<keyword evidence="2" id="KW-1133">Transmembrane helix</keyword>
<gene>
    <name evidence="4" type="ORF">ACFQ3C_00980</name>
</gene>
<accession>A0ABW3T980</accession>
<dbReference type="EC" id="1.-.-.-" evidence="4"/>
<dbReference type="Pfam" id="PF01266">
    <property type="entry name" value="DAO"/>
    <property type="match status" value="1"/>
</dbReference>
<dbReference type="Proteomes" id="UP001597151">
    <property type="component" value="Unassembled WGS sequence"/>
</dbReference>
<dbReference type="RefSeq" id="WP_380788315.1">
    <property type="nucleotide sequence ID" value="NZ_JBHTKR010000001.1"/>
</dbReference>
<dbReference type="SUPFAM" id="SSF51905">
    <property type="entry name" value="FAD/NAD(P)-binding domain"/>
    <property type="match status" value="1"/>
</dbReference>
<sequence>MQADYAIIGGGIVGLSVAWGLLRRGRRVIVLDGDDGSFRASRGNFGLVWVQSKGLSQPAYARWSQDSAALWKGFAAELGEGAGTDLSLRQEGGYDFHLDEAELEARVAQYTALREALGGDYPFEVLGHNALKREEPEVGPRVAGAILHHQDGHVNPLRLLRALAGEVRRLGGRVLTGQTVTDVHSAAGGLRVTCASGHMVEAGRVVLSAGLGAMDLGAKLGFDAPVRPQRGQVLITEKLPKMMNRPSGIIRQVDEGGVQIGDSKEEVGLDDRVTTPTVAAIAARAVAVMPRLEKAQMVRSWGALRIMSPDGLPIYQHSPTLPGVSLVTCHSGVTLAAAHALRLPLWLEGDADAPDLEVFSERRFALS</sequence>
<keyword evidence="2" id="KW-0812">Transmembrane</keyword>
<evidence type="ECO:0000313" key="4">
    <source>
        <dbReference type="EMBL" id="MFD1193240.1"/>
    </source>
</evidence>
<evidence type="ECO:0000256" key="1">
    <source>
        <dbReference type="ARBA" id="ARBA00023002"/>
    </source>
</evidence>
<name>A0ABW3T980_9RHOB</name>
<dbReference type="Gene3D" id="3.50.50.60">
    <property type="entry name" value="FAD/NAD(P)-binding domain"/>
    <property type="match status" value="1"/>
</dbReference>
<feature type="transmembrane region" description="Helical" evidence="2">
    <location>
        <begin position="6"/>
        <end position="22"/>
    </location>
</feature>
<feature type="domain" description="FAD dependent oxidoreductase" evidence="3">
    <location>
        <begin position="4"/>
        <end position="340"/>
    </location>
</feature>
<dbReference type="EMBL" id="JBHTKR010000001">
    <property type="protein sequence ID" value="MFD1193240.1"/>
    <property type="molecule type" value="Genomic_DNA"/>
</dbReference>
<organism evidence="4 5">
    <name type="scientific">Seohaeicola saemankumensis</name>
    <dbReference type="NCBI Taxonomy" id="481181"/>
    <lineage>
        <taxon>Bacteria</taxon>
        <taxon>Pseudomonadati</taxon>
        <taxon>Pseudomonadota</taxon>
        <taxon>Alphaproteobacteria</taxon>
        <taxon>Rhodobacterales</taxon>
        <taxon>Roseobacteraceae</taxon>
        <taxon>Seohaeicola</taxon>
    </lineage>
</organism>
<evidence type="ECO:0000256" key="2">
    <source>
        <dbReference type="SAM" id="Phobius"/>
    </source>
</evidence>
<dbReference type="InterPro" id="IPR006076">
    <property type="entry name" value="FAD-dep_OxRdtase"/>
</dbReference>